<feature type="transmembrane region" description="Helical" evidence="2">
    <location>
        <begin position="125"/>
        <end position="143"/>
    </location>
</feature>
<dbReference type="InterPro" id="IPR018830">
    <property type="entry name" value="DUF2434"/>
</dbReference>
<evidence type="ECO:0000256" key="2">
    <source>
        <dbReference type="SAM" id="Phobius"/>
    </source>
</evidence>
<feature type="compositionally biased region" description="Low complexity" evidence="1">
    <location>
        <begin position="546"/>
        <end position="556"/>
    </location>
</feature>
<evidence type="ECO:0000313" key="3">
    <source>
        <dbReference type="EMBL" id="QBZ60688.1"/>
    </source>
</evidence>
<feature type="compositionally biased region" description="Polar residues" evidence="1">
    <location>
        <begin position="440"/>
        <end position="449"/>
    </location>
</feature>
<feature type="compositionally biased region" description="Basic and acidic residues" evidence="1">
    <location>
        <begin position="404"/>
        <end position="423"/>
    </location>
</feature>
<dbReference type="Pfam" id="PF10361">
    <property type="entry name" value="DUF2434"/>
    <property type="match status" value="1"/>
</dbReference>
<keyword evidence="2" id="KW-0812">Transmembrane</keyword>
<feature type="region of interest" description="Disordered" evidence="1">
    <location>
        <begin position="394"/>
        <end position="565"/>
    </location>
</feature>
<feature type="compositionally biased region" description="Basic and acidic residues" evidence="1">
    <location>
        <begin position="534"/>
        <end position="543"/>
    </location>
</feature>
<evidence type="ECO:0000313" key="4">
    <source>
        <dbReference type="Proteomes" id="UP000294847"/>
    </source>
</evidence>
<feature type="transmembrane region" description="Helical" evidence="2">
    <location>
        <begin position="303"/>
        <end position="324"/>
    </location>
</feature>
<dbReference type="AlphaFoldDB" id="A0A4V1C6Q3"/>
<dbReference type="EMBL" id="CP034207">
    <property type="protein sequence ID" value="QBZ60688.1"/>
    <property type="molecule type" value="Genomic_DNA"/>
</dbReference>
<feature type="transmembrane region" description="Helical" evidence="2">
    <location>
        <begin position="261"/>
        <end position="282"/>
    </location>
</feature>
<gene>
    <name evidence="3" type="ORF">PoMZ_07630</name>
</gene>
<feature type="compositionally biased region" description="Polar residues" evidence="1">
    <location>
        <begin position="458"/>
        <end position="471"/>
    </location>
</feature>
<keyword evidence="2" id="KW-0472">Membrane</keyword>
<feature type="transmembrane region" description="Helical" evidence="2">
    <location>
        <begin position="209"/>
        <end position="227"/>
    </location>
</feature>
<accession>A0A4V1C6Q3</accession>
<evidence type="ECO:0000256" key="1">
    <source>
        <dbReference type="SAM" id="MobiDB-lite"/>
    </source>
</evidence>
<dbReference type="Proteomes" id="UP000294847">
    <property type="component" value="Chromosome 4"/>
</dbReference>
<protein>
    <submittedName>
        <fullName evidence="3">Uncharacterized protein</fullName>
    </submittedName>
</protein>
<feature type="transmembrane region" description="Helical" evidence="2">
    <location>
        <begin position="336"/>
        <end position="359"/>
    </location>
</feature>
<feature type="transmembrane region" description="Helical" evidence="2">
    <location>
        <begin position="155"/>
        <end position="176"/>
    </location>
</feature>
<feature type="transmembrane region" description="Helical" evidence="2">
    <location>
        <begin position="83"/>
        <end position="104"/>
    </location>
</feature>
<keyword evidence="2" id="KW-1133">Transmembrane helix</keyword>
<organism evidence="3 4">
    <name type="scientific">Pyricularia oryzae</name>
    <name type="common">Rice blast fungus</name>
    <name type="synonym">Magnaporthe oryzae</name>
    <dbReference type="NCBI Taxonomy" id="318829"/>
    <lineage>
        <taxon>Eukaryota</taxon>
        <taxon>Fungi</taxon>
        <taxon>Dikarya</taxon>
        <taxon>Ascomycota</taxon>
        <taxon>Pezizomycotina</taxon>
        <taxon>Sordariomycetes</taxon>
        <taxon>Sordariomycetidae</taxon>
        <taxon>Magnaporthales</taxon>
        <taxon>Pyriculariaceae</taxon>
        <taxon>Pyricularia</taxon>
    </lineage>
</organism>
<proteinExistence type="predicted"/>
<name>A0A4V1C6Q3_PYROR</name>
<sequence length="565" mass="64261">MPLLDFPPGDNATDTIINGVHFNLTTLRDWNYQYYSNQTVSNGTWDWCMIMAEPWTPTRILANGTFMNSTWCYTPTHPMGPRASVGMAFAVVFGIGIVLSLVNLDRHGRLHLPIEKRFYPVGRRWQWYFSIIACALAVAGLISNVDVDRMFLPELPVVFVSFFWYLIQMAAMAIVWESVRHWGSWMERQFIDADPFSLPEDGRRYRFELLIPLVFYAFLFLNFFLVFPRNWGPIQLQRSPEQTLLEAIPAATELRLKLGSFALFFAWIIVLISLRHTINEYLPRNRGLLNRSIGIIKLTPLRLHLLIFLSLVVVAYQAFVPWSWENSPMNINGNVAAIYLGGFLPSLLIVYVNIVAGFMRPNEDQELIRQRRRRGAEHDAQLRITKKPTWWRRVRGEIPPPNETMRERLTRNTREVGGRRIDPVLEAELAAAGPRPDQAQPLNPSTGPNTVEMGAMQRPNSNGSSNGSELPSPNPSRPRPDFEAYAGKSDRRRNERTMAAVAGMLFPTSDNGADYARRRAELMTDGPAPPPYRDNGDGRRQPSERSNSAASMASPAQQPKSMLDV</sequence>
<feature type="compositionally biased region" description="Basic and acidic residues" evidence="1">
    <location>
        <begin position="478"/>
        <end position="496"/>
    </location>
</feature>
<reference evidence="3 4" key="1">
    <citation type="journal article" date="2019" name="Mol. Biol. Evol.">
        <title>Blast fungal genomes show frequent chromosomal changes, gene gains and losses, and effector gene turnover.</title>
        <authorList>
            <person name="Gomez Luciano L.B."/>
            <person name="Jason Tsai I."/>
            <person name="Chuma I."/>
            <person name="Tosa Y."/>
            <person name="Chen Y.H."/>
            <person name="Li J.Y."/>
            <person name="Li M.Y."/>
            <person name="Jade Lu M.Y."/>
            <person name="Nakayashiki H."/>
            <person name="Li W.H."/>
        </authorList>
    </citation>
    <scope>NUCLEOTIDE SEQUENCE [LARGE SCALE GENOMIC DNA]</scope>
    <source>
        <strain evidence="3">MZ5-1-6</strain>
    </source>
</reference>